<evidence type="ECO:0000256" key="6">
    <source>
        <dbReference type="ARBA" id="ARBA00023180"/>
    </source>
</evidence>
<dbReference type="GO" id="GO:0008158">
    <property type="term" value="F:hedgehog receptor activity"/>
    <property type="evidence" value="ECO:0007669"/>
    <property type="project" value="TreeGrafter"/>
</dbReference>
<dbReference type="WBParaSite" id="BTMF_0000478001-mRNA-1">
    <property type="protein sequence ID" value="BTMF_0000478001-mRNA-1"/>
    <property type="gene ID" value="BTMF_0000478001"/>
</dbReference>
<feature type="transmembrane region" description="Helical" evidence="7">
    <location>
        <begin position="60"/>
        <end position="80"/>
    </location>
</feature>
<dbReference type="SUPFAM" id="SSF82866">
    <property type="entry name" value="Multidrug efflux transporter AcrB transmembrane domain"/>
    <property type="match status" value="1"/>
</dbReference>
<dbReference type="Proteomes" id="UP000280834">
    <property type="component" value="Unassembled WGS sequence"/>
</dbReference>
<organism evidence="10">
    <name type="scientific">Brugia timori</name>
    <dbReference type="NCBI Taxonomy" id="42155"/>
    <lineage>
        <taxon>Eukaryota</taxon>
        <taxon>Metazoa</taxon>
        <taxon>Ecdysozoa</taxon>
        <taxon>Nematoda</taxon>
        <taxon>Chromadorea</taxon>
        <taxon>Rhabditida</taxon>
        <taxon>Spirurina</taxon>
        <taxon>Spiruromorpha</taxon>
        <taxon>Filarioidea</taxon>
        <taxon>Onchocercidae</taxon>
        <taxon>Brugia</taxon>
    </lineage>
</organism>
<evidence type="ECO:0000313" key="9">
    <source>
        <dbReference type="Proteomes" id="UP000280834"/>
    </source>
</evidence>
<dbReference type="GO" id="GO:0005886">
    <property type="term" value="C:plasma membrane"/>
    <property type="evidence" value="ECO:0007669"/>
    <property type="project" value="TreeGrafter"/>
</dbReference>
<keyword evidence="4 7" id="KW-1133">Transmembrane helix</keyword>
<keyword evidence="6" id="KW-0325">Glycoprotein</keyword>
<comment type="similarity">
    <text evidence="2">Belongs to the patched family.</text>
</comment>
<evidence type="ECO:0000256" key="3">
    <source>
        <dbReference type="ARBA" id="ARBA00022692"/>
    </source>
</evidence>
<reference evidence="10" key="1">
    <citation type="submission" date="2017-02" db="UniProtKB">
        <authorList>
            <consortium name="WormBaseParasite"/>
        </authorList>
    </citation>
    <scope>IDENTIFICATION</scope>
</reference>
<keyword evidence="5 7" id="KW-0472">Membrane</keyword>
<evidence type="ECO:0000313" key="8">
    <source>
        <dbReference type="EMBL" id="VDO16040.1"/>
    </source>
</evidence>
<evidence type="ECO:0000256" key="5">
    <source>
        <dbReference type="ARBA" id="ARBA00023136"/>
    </source>
</evidence>
<dbReference type="PANTHER" id="PTHR46022">
    <property type="entry name" value="PROTEIN PATCHED"/>
    <property type="match status" value="1"/>
</dbReference>
<dbReference type="Gene3D" id="1.20.1640.10">
    <property type="entry name" value="Multidrug efflux transporter AcrB transmembrane domain"/>
    <property type="match status" value="1"/>
</dbReference>
<evidence type="ECO:0000256" key="7">
    <source>
        <dbReference type="SAM" id="Phobius"/>
    </source>
</evidence>
<evidence type="ECO:0000256" key="2">
    <source>
        <dbReference type="ARBA" id="ARBA00005585"/>
    </source>
</evidence>
<name>A0A0R3QEJ0_9BILA</name>
<dbReference type="EMBL" id="UZAG01003894">
    <property type="protein sequence ID" value="VDO16040.1"/>
    <property type="molecule type" value="Genomic_DNA"/>
</dbReference>
<gene>
    <name evidence="8" type="ORF">BTMF_LOCUS4071</name>
</gene>
<sequence>MTVELTGFLGLVGIKLNPISAVTVITAVGIGVEFTAHVVLAFLTSLGTRNDRMASCIDRVFVPVIHGAFSTLLGIIMLAFSEFEFVVKYFFIVMTALIFIGVINGLALLPVLLSLIGPPCEIEPLDGSHRLSPPPPLQRRIQRTVQESQVHRRNCSDDSNTATLGSENVRFSLLIDHV</sequence>
<feature type="transmembrane region" description="Helical" evidence="7">
    <location>
        <begin position="20"/>
        <end position="48"/>
    </location>
</feature>
<protein>
    <submittedName>
        <fullName evidence="10">SSD domain-containing protein</fullName>
    </submittedName>
</protein>
<dbReference type="GO" id="GO:0045879">
    <property type="term" value="P:negative regulation of smoothened signaling pathway"/>
    <property type="evidence" value="ECO:0007669"/>
    <property type="project" value="TreeGrafter"/>
</dbReference>
<comment type="subcellular location">
    <subcellularLocation>
        <location evidence="1">Membrane</location>
        <topology evidence="1">Multi-pass membrane protein</topology>
    </subcellularLocation>
</comment>
<evidence type="ECO:0000256" key="1">
    <source>
        <dbReference type="ARBA" id="ARBA00004141"/>
    </source>
</evidence>
<evidence type="ECO:0000256" key="4">
    <source>
        <dbReference type="ARBA" id="ARBA00022989"/>
    </source>
</evidence>
<keyword evidence="3 7" id="KW-0812">Transmembrane</keyword>
<dbReference type="GO" id="GO:0097108">
    <property type="term" value="F:hedgehog family protein binding"/>
    <property type="evidence" value="ECO:0007669"/>
    <property type="project" value="TreeGrafter"/>
</dbReference>
<proteinExistence type="inferred from homology"/>
<feature type="transmembrane region" description="Helical" evidence="7">
    <location>
        <begin position="86"/>
        <end position="109"/>
    </location>
</feature>
<dbReference type="STRING" id="42155.A0A0R3QEJ0"/>
<keyword evidence="9" id="KW-1185">Reference proteome</keyword>
<dbReference type="GO" id="GO:0005119">
    <property type="term" value="F:smoothened binding"/>
    <property type="evidence" value="ECO:0007669"/>
    <property type="project" value="TreeGrafter"/>
</dbReference>
<accession>A0A0R3QEJ0</accession>
<dbReference type="PANTHER" id="PTHR46022:SF1">
    <property type="entry name" value="PROTEIN PATCHED"/>
    <property type="match status" value="1"/>
</dbReference>
<reference evidence="8" key="2">
    <citation type="submission" date="2018-11" db="EMBL/GenBank/DDBJ databases">
        <authorList>
            <consortium name="Pathogen Informatics"/>
        </authorList>
    </citation>
    <scope>NUCLEOTIDE SEQUENCE [LARGE SCALE GENOMIC DNA]</scope>
</reference>
<evidence type="ECO:0000313" key="10">
    <source>
        <dbReference type="WBParaSite" id="BTMF_0000478001-mRNA-1"/>
    </source>
</evidence>
<dbReference type="AlphaFoldDB" id="A0A0R3QEJ0"/>